<sequence length="70" mass="7584">MLPNFPKALPTFPREPSSLVVETTDRGATRGGEEVSSSRLPKLISSTRAISWLVKALTGRGRGQEDALVF</sequence>
<protein>
    <submittedName>
        <fullName evidence="2">Uncharacterized protein</fullName>
    </submittedName>
</protein>
<accession>A0A9J6B730</accession>
<evidence type="ECO:0000313" key="3">
    <source>
        <dbReference type="Proteomes" id="UP000824120"/>
    </source>
</evidence>
<name>A0A9J6B730_SOLCO</name>
<proteinExistence type="predicted"/>
<comment type="caution">
    <text evidence="2">The sequence shown here is derived from an EMBL/GenBank/DDBJ whole genome shotgun (WGS) entry which is preliminary data.</text>
</comment>
<dbReference type="AlphaFoldDB" id="A0A9J6B730"/>
<evidence type="ECO:0000313" key="2">
    <source>
        <dbReference type="EMBL" id="KAG5632364.1"/>
    </source>
</evidence>
<evidence type="ECO:0000256" key="1">
    <source>
        <dbReference type="SAM" id="MobiDB-lite"/>
    </source>
</evidence>
<keyword evidence="3" id="KW-1185">Reference proteome</keyword>
<feature type="compositionally biased region" description="Basic and acidic residues" evidence="1">
    <location>
        <begin position="23"/>
        <end position="33"/>
    </location>
</feature>
<dbReference type="EMBL" id="JACXVP010000001">
    <property type="protein sequence ID" value="KAG5632364.1"/>
    <property type="molecule type" value="Genomic_DNA"/>
</dbReference>
<gene>
    <name evidence="2" type="ORF">H5410_004081</name>
</gene>
<feature type="region of interest" description="Disordered" evidence="1">
    <location>
        <begin position="1"/>
        <end position="37"/>
    </location>
</feature>
<dbReference type="Proteomes" id="UP000824120">
    <property type="component" value="Chromosome 1"/>
</dbReference>
<organism evidence="2 3">
    <name type="scientific">Solanum commersonii</name>
    <name type="common">Commerson's wild potato</name>
    <name type="synonym">Commerson's nightshade</name>
    <dbReference type="NCBI Taxonomy" id="4109"/>
    <lineage>
        <taxon>Eukaryota</taxon>
        <taxon>Viridiplantae</taxon>
        <taxon>Streptophyta</taxon>
        <taxon>Embryophyta</taxon>
        <taxon>Tracheophyta</taxon>
        <taxon>Spermatophyta</taxon>
        <taxon>Magnoliopsida</taxon>
        <taxon>eudicotyledons</taxon>
        <taxon>Gunneridae</taxon>
        <taxon>Pentapetalae</taxon>
        <taxon>asterids</taxon>
        <taxon>lamiids</taxon>
        <taxon>Solanales</taxon>
        <taxon>Solanaceae</taxon>
        <taxon>Solanoideae</taxon>
        <taxon>Solaneae</taxon>
        <taxon>Solanum</taxon>
    </lineage>
</organism>
<reference evidence="2 3" key="1">
    <citation type="submission" date="2020-09" db="EMBL/GenBank/DDBJ databases">
        <title>De no assembly of potato wild relative species, Solanum commersonii.</title>
        <authorList>
            <person name="Cho K."/>
        </authorList>
    </citation>
    <scope>NUCLEOTIDE SEQUENCE [LARGE SCALE GENOMIC DNA]</scope>
    <source>
        <strain evidence="2">LZ3.2</strain>
        <tissue evidence="2">Leaf</tissue>
    </source>
</reference>